<protein>
    <submittedName>
        <fullName evidence="1">Uncharacterized protein</fullName>
    </submittedName>
</protein>
<name>A0A1H4E748_9BACI</name>
<proteinExistence type="predicted"/>
<gene>
    <name evidence="1" type="ORF">SAMN05421743_108156</name>
</gene>
<dbReference type="AlphaFoldDB" id="A0A1H4E748"/>
<evidence type="ECO:0000313" key="1">
    <source>
        <dbReference type="EMBL" id="SEA80568.1"/>
    </source>
</evidence>
<dbReference type="Proteomes" id="UP000198584">
    <property type="component" value="Unassembled WGS sequence"/>
</dbReference>
<reference evidence="1 2" key="1">
    <citation type="submission" date="2016-10" db="EMBL/GenBank/DDBJ databases">
        <authorList>
            <person name="de Groot N.N."/>
        </authorList>
    </citation>
    <scope>NUCLEOTIDE SEQUENCE [LARGE SCALE GENOMIC DNA]</scope>
    <source>
        <strain evidence="1 2">CCM7597</strain>
    </source>
</reference>
<sequence>MGLGNCENIFFYTSLNNKEDLNIQPVFVYFYVNGINSKKKKLIMIETHGFRSEDSISKALLYER</sequence>
<keyword evidence="2" id="KW-1185">Reference proteome</keyword>
<accession>A0A1H4E748</accession>
<dbReference type="EMBL" id="FNQR01000008">
    <property type="protein sequence ID" value="SEA80568.1"/>
    <property type="molecule type" value="Genomic_DNA"/>
</dbReference>
<organism evidence="1 2">
    <name type="scientific">Thalassobacillus cyri</name>
    <dbReference type="NCBI Taxonomy" id="571932"/>
    <lineage>
        <taxon>Bacteria</taxon>
        <taxon>Bacillati</taxon>
        <taxon>Bacillota</taxon>
        <taxon>Bacilli</taxon>
        <taxon>Bacillales</taxon>
        <taxon>Bacillaceae</taxon>
        <taxon>Thalassobacillus</taxon>
    </lineage>
</organism>
<evidence type="ECO:0000313" key="2">
    <source>
        <dbReference type="Proteomes" id="UP000198584"/>
    </source>
</evidence>